<evidence type="ECO:0000313" key="2">
    <source>
        <dbReference type="EMBL" id="MBD7919168.1"/>
    </source>
</evidence>
<keyword evidence="1" id="KW-0812">Transmembrane</keyword>
<keyword evidence="1" id="KW-0472">Membrane</keyword>
<protein>
    <submittedName>
        <fullName evidence="2">Uncharacterized protein</fullName>
    </submittedName>
</protein>
<feature type="transmembrane region" description="Helical" evidence="1">
    <location>
        <begin position="58"/>
        <end position="79"/>
    </location>
</feature>
<organism evidence="2 3">
    <name type="scientific">Cellulomonas avistercoris</name>
    <dbReference type="NCBI Taxonomy" id="2762242"/>
    <lineage>
        <taxon>Bacteria</taxon>
        <taxon>Bacillati</taxon>
        <taxon>Actinomycetota</taxon>
        <taxon>Actinomycetes</taxon>
        <taxon>Micrococcales</taxon>
        <taxon>Cellulomonadaceae</taxon>
        <taxon>Cellulomonas</taxon>
    </lineage>
</organism>
<proteinExistence type="predicted"/>
<dbReference type="Proteomes" id="UP000604241">
    <property type="component" value="Unassembled WGS sequence"/>
</dbReference>
<feature type="transmembrane region" description="Helical" evidence="1">
    <location>
        <begin position="35"/>
        <end position="51"/>
    </location>
</feature>
<evidence type="ECO:0000256" key="1">
    <source>
        <dbReference type="SAM" id="Phobius"/>
    </source>
</evidence>
<evidence type="ECO:0000313" key="3">
    <source>
        <dbReference type="Proteomes" id="UP000604241"/>
    </source>
</evidence>
<sequence length="123" mass="12891">MQPPTVATLWRAAATLGLGLLAGTLGTVMHRAVRPWGLVVCLLLVLVIVLVSRAWVGWFGYVASAGGTILAVQVLASGGPGGDVLVTGRDLWGPAWVIGVVFVVALVAFAPRRWVEDERPPSP</sequence>
<reference evidence="2 3" key="1">
    <citation type="submission" date="2020-08" db="EMBL/GenBank/DDBJ databases">
        <title>A Genomic Blueprint of the Chicken Gut Microbiome.</title>
        <authorList>
            <person name="Gilroy R."/>
            <person name="Ravi A."/>
            <person name="Getino M."/>
            <person name="Pursley I."/>
            <person name="Horton D.L."/>
            <person name="Alikhan N.-F."/>
            <person name="Baker D."/>
            <person name="Gharbi K."/>
            <person name="Hall N."/>
            <person name="Watson M."/>
            <person name="Adriaenssens E.M."/>
            <person name="Foster-Nyarko E."/>
            <person name="Jarju S."/>
            <person name="Secka A."/>
            <person name="Antonio M."/>
            <person name="Oren A."/>
            <person name="Chaudhuri R."/>
            <person name="La Ragione R.M."/>
            <person name="Hildebrand F."/>
            <person name="Pallen M.J."/>
        </authorList>
    </citation>
    <scope>NUCLEOTIDE SEQUENCE [LARGE SCALE GENOMIC DNA]</scope>
    <source>
        <strain evidence="2 3">Sa3CUA2</strain>
    </source>
</reference>
<keyword evidence="3" id="KW-1185">Reference proteome</keyword>
<gene>
    <name evidence="2" type="ORF">H9657_12900</name>
</gene>
<comment type="caution">
    <text evidence="2">The sequence shown here is derived from an EMBL/GenBank/DDBJ whole genome shotgun (WGS) entry which is preliminary data.</text>
</comment>
<dbReference type="RefSeq" id="WP_191783827.1">
    <property type="nucleotide sequence ID" value="NZ_JACSQV010000011.1"/>
</dbReference>
<dbReference type="EMBL" id="JACSQV010000011">
    <property type="protein sequence ID" value="MBD7919168.1"/>
    <property type="molecule type" value="Genomic_DNA"/>
</dbReference>
<keyword evidence="1" id="KW-1133">Transmembrane helix</keyword>
<accession>A0ABR8QFG4</accession>
<name>A0ABR8QFG4_9CELL</name>
<feature type="transmembrane region" description="Helical" evidence="1">
    <location>
        <begin position="91"/>
        <end position="110"/>
    </location>
</feature>
<feature type="transmembrane region" description="Helical" evidence="1">
    <location>
        <begin position="12"/>
        <end position="29"/>
    </location>
</feature>